<protein>
    <submittedName>
        <fullName evidence="2">Uncharacterized protein</fullName>
    </submittedName>
</protein>
<comment type="caution">
    <text evidence="2">The sequence shown here is derived from an EMBL/GenBank/DDBJ whole genome shotgun (WGS) entry which is preliminary data.</text>
</comment>
<dbReference type="Proteomes" id="UP000027920">
    <property type="component" value="Unassembled WGS sequence"/>
</dbReference>
<evidence type="ECO:0000313" key="3">
    <source>
        <dbReference type="Proteomes" id="UP000027920"/>
    </source>
</evidence>
<dbReference type="HOGENOM" id="CLU_006454_0_0_1"/>
<gene>
    <name evidence="2" type="ORF">A1O9_08614</name>
</gene>
<keyword evidence="3" id="KW-1185">Reference proteome</keyword>
<feature type="region of interest" description="Disordered" evidence="1">
    <location>
        <begin position="102"/>
        <end position="126"/>
    </location>
</feature>
<evidence type="ECO:0000313" key="2">
    <source>
        <dbReference type="EMBL" id="KEF54962.1"/>
    </source>
</evidence>
<dbReference type="RefSeq" id="XP_013257552.1">
    <property type="nucleotide sequence ID" value="XM_013402098.1"/>
</dbReference>
<organism evidence="2 3">
    <name type="scientific">Exophiala aquamarina CBS 119918</name>
    <dbReference type="NCBI Taxonomy" id="1182545"/>
    <lineage>
        <taxon>Eukaryota</taxon>
        <taxon>Fungi</taxon>
        <taxon>Dikarya</taxon>
        <taxon>Ascomycota</taxon>
        <taxon>Pezizomycotina</taxon>
        <taxon>Eurotiomycetes</taxon>
        <taxon>Chaetothyriomycetidae</taxon>
        <taxon>Chaetothyriales</taxon>
        <taxon>Herpotrichiellaceae</taxon>
        <taxon>Exophiala</taxon>
    </lineage>
</organism>
<sequence length="1380" mass="153511">MSAEIENVALPVDLTAFVLTPDLCNSDKVSRIGPITQPNYVGLRLDEALMRHDLVDHVDFHLTQPADKNPRLTDIGANPPQLRRNRVGVYLHWSLPRCYRSGKMSGDNVPDSPPDEEQPDSSSPSFPIVPNRWLIVRRLASQESDDGTVLPEFQTWIIESNRKRKVQDIPDNVDLEVDTTPFIADDPSADQNRILEAQAEVFVGQRHQYSGWGSGNSPWNEQETSAQSPNFIDLTVLGSSNPLFPDYVPHNAGAFSLVDSFAYLLGDGKTKNLVSAEADYFVVGWHSLSENDPLATRPENLPLSVSLNNLKLGLDLDKLRDVSEEEKAHIQEILASDLPTRALLHGSLYSVKYSMDPAKYATKSMAEEAAAKFTKDFTMEPLSAGVTPLDGIITFLRAHEKEHIDIIIGDGAGEAASYILNIADLLYAADDSYNERVKAQDLNLYEGHFAGSTVSGYQWDFAEKTKPGEPPKEADDDQVTDLMALNEKQGILDAVERKLKQRRWDLFSEWWKYVSDKSNINEATEAEFKQRVQALQAEISGPEHGLETLLASLRASIVELSGGSTGENNESLYKRTKLPSFYTRKEPTICVAGVDPGWPADFMDLLQVRLDSQFKSDEANVRGRIFGNSANPLPAAIQSTAEKILGVCLSKIKSTTNPDPIYEKGFQDWGNTNPFSPLFVEWEAIYYHIDRSKWTVDVRPSPVGLPHSLVRYGVNELLAGNDENQRDFRYISGRVMILPQPIFSLQAAVASVLDSNDPEMDLTEEEIQVIQDQIKKFKFISCPLTGIVHHLLTRSLGTHVKPTMTRQGRTTTGLHEAVSVSHPIGFDSVQKIGLINTESDLTPYGNLLNFATETYPQAPFKGVRHGQLMLTKLNIVDKFGQAVALPPPKPKLRIPELPPPSVHPCLSDFLMPDILDGALNTVYPEPVQSDGDWPLSRFMQIPPAINQDARINAMFLTPTESFPHWRETNLDAQESPIFGWIVINYQNLGLQFFRPDGRFYLEVRIGGPEGTNVGSKWLPFDPPSTVDTGSPQLDELISRMRDTEFLLSFSYMINSAIKTMPYPPSDYSEYANSIVGKPLALVNVGWSLELAIPPLTAQNTLGNRPTDEAADLLSYNFPIKIGDADRPFDGVLGYFRSNNITQDHTPGVDPGRTDWSKLYTYFPDPAAPADTVFDITADRFPTLSPTYVDPVTRGDGSFHALNSNETISSTPFPNYMAARTAQSRIATLLIDPYIPVHTYSPILPVKALQLPPWSIQRAMTRMTAFFRLGPLLLSRDVPHTYDAGRPLDVDSLATQLPDDVPPVRIPVSGKKGLWRWLQPYDIEQAGGVVATDAAMVSRFNALNVEEEDTRIRKDAAPYTFVEGYLQLARPLLNGEVRGIV</sequence>
<proteinExistence type="predicted"/>
<dbReference type="STRING" id="1182545.A0A072P5G1"/>
<accession>A0A072P5G1</accession>
<dbReference type="OrthoDB" id="2992173at2759"/>
<evidence type="ECO:0000256" key="1">
    <source>
        <dbReference type="SAM" id="MobiDB-lite"/>
    </source>
</evidence>
<dbReference type="VEuPathDB" id="FungiDB:A1O9_08614"/>
<name>A0A072P5G1_9EURO</name>
<reference evidence="2 3" key="1">
    <citation type="submission" date="2013-03" db="EMBL/GenBank/DDBJ databases">
        <title>The Genome Sequence of Exophiala aquamarina CBS 119918.</title>
        <authorList>
            <consortium name="The Broad Institute Genomics Platform"/>
            <person name="Cuomo C."/>
            <person name="de Hoog S."/>
            <person name="Gorbushina A."/>
            <person name="Walker B."/>
            <person name="Young S.K."/>
            <person name="Zeng Q."/>
            <person name="Gargeya S."/>
            <person name="Fitzgerald M."/>
            <person name="Haas B."/>
            <person name="Abouelleil A."/>
            <person name="Allen A.W."/>
            <person name="Alvarado L."/>
            <person name="Arachchi H.M."/>
            <person name="Berlin A.M."/>
            <person name="Chapman S.B."/>
            <person name="Gainer-Dewar J."/>
            <person name="Goldberg J."/>
            <person name="Griggs A."/>
            <person name="Gujja S."/>
            <person name="Hansen M."/>
            <person name="Howarth C."/>
            <person name="Imamovic A."/>
            <person name="Ireland A."/>
            <person name="Larimer J."/>
            <person name="McCowan C."/>
            <person name="Murphy C."/>
            <person name="Pearson M."/>
            <person name="Poon T.W."/>
            <person name="Priest M."/>
            <person name="Roberts A."/>
            <person name="Saif S."/>
            <person name="Shea T."/>
            <person name="Sisk P."/>
            <person name="Sykes S."/>
            <person name="Wortman J."/>
            <person name="Nusbaum C."/>
            <person name="Birren B."/>
        </authorList>
    </citation>
    <scope>NUCLEOTIDE SEQUENCE [LARGE SCALE GENOMIC DNA]</scope>
    <source>
        <strain evidence="2 3">CBS 119918</strain>
    </source>
</reference>
<dbReference type="EMBL" id="AMGV01000008">
    <property type="protein sequence ID" value="KEF54962.1"/>
    <property type="molecule type" value="Genomic_DNA"/>
</dbReference>
<dbReference type="GeneID" id="25283526"/>